<keyword evidence="1" id="KW-0732">Signal</keyword>
<dbReference type="STRING" id="935700.jaqu_16790"/>
<evidence type="ECO:0000313" key="2">
    <source>
        <dbReference type="EMBL" id="KIT16584.1"/>
    </source>
</evidence>
<sequence>MPSIKTSAMAVAFASSFATAAPAYPIDCAILLCLAGGWPASTECTAARAEFVRRITPWPIEPPLQMWRCPLRASVEGHAEAPPTLLDAMARIDPRRITRDLALDLVQRSIPERADIDLSTPAFDFVRSIRVYDIDWHVWDHENAAGDHSCRVRRERVRIGSYGPQGEFAWRAAGVTEATAQTWIGFDTRARESCSHEGRFRGVAVEWRDVEGRHGFEVVTY</sequence>
<dbReference type="RefSeq" id="WP_052500859.1">
    <property type="nucleotide sequence ID" value="NZ_FZPF01000017.1"/>
</dbReference>
<feature type="chain" id="PRO_5002230236" evidence="1">
    <location>
        <begin position="21"/>
        <end position="221"/>
    </location>
</feature>
<evidence type="ECO:0000256" key="1">
    <source>
        <dbReference type="SAM" id="SignalP"/>
    </source>
</evidence>
<gene>
    <name evidence="2" type="ORF">jaqu_16790</name>
</gene>
<keyword evidence="3" id="KW-1185">Reference proteome</keyword>
<dbReference type="OrthoDB" id="6197542at2"/>
<feature type="signal peptide" evidence="1">
    <location>
        <begin position="1"/>
        <end position="20"/>
    </location>
</feature>
<protein>
    <submittedName>
        <fullName evidence="2">Uncharacterized protein</fullName>
    </submittedName>
</protein>
<dbReference type="Proteomes" id="UP000032232">
    <property type="component" value="Unassembled WGS sequence"/>
</dbReference>
<dbReference type="EMBL" id="JYFE01000031">
    <property type="protein sequence ID" value="KIT16584.1"/>
    <property type="molecule type" value="Genomic_DNA"/>
</dbReference>
<comment type="caution">
    <text evidence="2">The sequence shown here is derived from an EMBL/GenBank/DDBJ whole genome shotgun (WGS) entry which is preliminary data.</text>
</comment>
<dbReference type="PATRIC" id="fig|935700.4.peg.1741"/>
<dbReference type="AlphaFoldDB" id="A0A0D1EFW8"/>
<name>A0A0D1EFW8_9RHOB</name>
<proteinExistence type="predicted"/>
<organism evidence="2 3">
    <name type="scientific">Jannaschia aquimarina</name>
    <dbReference type="NCBI Taxonomy" id="935700"/>
    <lineage>
        <taxon>Bacteria</taxon>
        <taxon>Pseudomonadati</taxon>
        <taxon>Pseudomonadota</taxon>
        <taxon>Alphaproteobacteria</taxon>
        <taxon>Rhodobacterales</taxon>
        <taxon>Roseobacteraceae</taxon>
        <taxon>Jannaschia</taxon>
    </lineage>
</organism>
<reference evidence="2 3" key="1">
    <citation type="submission" date="2015-02" db="EMBL/GenBank/DDBJ databases">
        <title>Genome Sequence of Jannaschia aquimarina DSM28248, a member of the Roseobacter clade.</title>
        <authorList>
            <person name="Voget S."/>
            <person name="Daniel R."/>
        </authorList>
    </citation>
    <scope>NUCLEOTIDE SEQUENCE [LARGE SCALE GENOMIC DNA]</scope>
    <source>
        <strain evidence="2 3">GSW-M26</strain>
    </source>
</reference>
<accession>A0A0D1EFW8</accession>
<evidence type="ECO:0000313" key="3">
    <source>
        <dbReference type="Proteomes" id="UP000032232"/>
    </source>
</evidence>